<dbReference type="Gene3D" id="3.40.50.300">
    <property type="entry name" value="P-loop containing nucleotide triphosphate hydrolases"/>
    <property type="match status" value="1"/>
</dbReference>
<evidence type="ECO:0000313" key="2">
    <source>
        <dbReference type="EMBL" id="EQD36663.1"/>
    </source>
</evidence>
<dbReference type="AlphaFoldDB" id="T0YUI8"/>
<feature type="non-terminal residue" evidence="2">
    <location>
        <position position="161"/>
    </location>
</feature>
<reference evidence="2" key="1">
    <citation type="submission" date="2013-08" db="EMBL/GenBank/DDBJ databases">
        <authorList>
            <person name="Mendez C."/>
            <person name="Richter M."/>
            <person name="Ferrer M."/>
            <person name="Sanchez J."/>
        </authorList>
    </citation>
    <scope>NUCLEOTIDE SEQUENCE</scope>
</reference>
<comment type="caution">
    <text evidence="2">The sequence shown here is derived from an EMBL/GenBank/DDBJ whole genome shotgun (WGS) entry which is preliminary data.</text>
</comment>
<accession>T0YUI8</accession>
<protein>
    <recommendedName>
        <fullName evidence="1">Helicase HerA central domain-containing protein</fullName>
    </recommendedName>
</protein>
<feature type="domain" description="Helicase HerA central" evidence="1">
    <location>
        <begin position="116"/>
        <end position="160"/>
    </location>
</feature>
<proteinExistence type="predicted"/>
<gene>
    <name evidence="2" type="ORF">B1B_16435</name>
</gene>
<name>T0YUI8_9ZZZZ</name>
<organism evidence="2">
    <name type="scientific">mine drainage metagenome</name>
    <dbReference type="NCBI Taxonomy" id="410659"/>
    <lineage>
        <taxon>unclassified sequences</taxon>
        <taxon>metagenomes</taxon>
        <taxon>ecological metagenomes</taxon>
    </lineage>
</organism>
<dbReference type="Pfam" id="PF01935">
    <property type="entry name" value="DUF87"/>
    <property type="match status" value="1"/>
</dbReference>
<dbReference type="EMBL" id="AUZY01010935">
    <property type="protein sequence ID" value="EQD36663.1"/>
    <property type="molecule type" value="Genomic_DNA"/>
</dbReference>
<dbReference type="InterPro" id="IPR002789">
    <property type="entry name" value="HerA_central"/>
</dbReference>
<reference evidence="2" key="2">
    <citation type="journal article" date="2014" name="ISME J.">
        <title>Microbial stratification in low pH oxic and suboxic macroscopic growths along an acid mine drainage.</title>
        <authorList>
            <person name="Mendez-Garcia C."/>
            <person name="Mesa V."/>
            <person name="Sprenger R.R."/>
            <person name="Richter M."/>
            <person name="Diez M.S."/>
            <person name="Solano J."/>
            <person name="Bargiela R."/>
            <person name="Golyshina O.V."/>
            <person name="Manteca A."/>
            <person name="Ramos J.L."/>
            <person name="Gallego J.R."/>
            <person name="Llorente I."/>
            <person name="Martins Dos Santos V.A."/>
            <person name="Jensen O.N."/>
            <person name="Pelaez A.I."/>
            <person name="Sanchez J."/>
            <person name="Ferrer M."/>
        </authorList>
    </citation>
    <scope>NUCLEOTIDE SEQUENCE</scope>
</reference>
<sequence length="161" mass="17358">MADNKAGVVGRGSYESIYVQESSGSRIEIGDLLVVPEDEISILMKVASLRYGFPGEDPRLLREHIDEPAIATCKPIAAINRNGITPAKIIPGLGREVFFSTVDDLKSLTATGEKGIYLGNLRSGSKILDMKIAIDGFDLFTHHVLIAATTGRGKSNLLKTM</sequence>
<evidence type="ECO:0000259" key="1">
    <source>
        <dbReference type="Pfam" id="PF01935"/>
    </source>
</evidence>
<dbReference type="InterPro" id="IPR027417">
    <property type="entry name" value="P-loop_NTPase"/>
</dbReference>